<proteinExistence type="predicted"/>
<organism evidence="1">
    <name type="scientific">Burkholderia sp. M701</name>
    <dbReference type="NCBI Taxonomy" id="326454"/>
    <lineage>
        <taxon>Bacteria</taxon>
        <taxon>Pseudomonadati</taxon>
        <taxon>Pseudomonadota</taxon>
        <taxon>Betaproteobacteria</taxon>
        <taxon>Burkholderiales</taxon>
        <taxon>Burkholderiaceae</taxon>
        <taxon>Burkholderia</taxon>
    </lineage>
</organism>
<name>V5YP62_9BURK</name>
<reference evidence="1" key="2">
    <citation type="submission" date="2024-06" db="EMBL/GenBank/DDBJ databases">
        <authorList>
            <person name="Sakai Y."/>
            <person name="Fujii T."/>
        </authorList>
    </citation>
    <scope>NUCLEOTIDE SEQUENCE</scope>
    <source>
        <strain evidence="1">M701</strain>
        <plasmid evidence="1">pM7012</plasmid>
    </source>
</reference>
<dbReference type="EMBL" id="AB853026">
    <property type="protein sequence ID" value="BAO19187.1"/>
    <property type="molecule type" value="Genomic_DNA"/>
</dbReference>
<evidence type="ECO:0000313" key="1">
    <source>
        <dbReference type="EMBL" id="BAO19187.1"/>
    </source>
</evidence>
<keyword evidence="1" id="KW-0614">Plasmid</keyword>
<dbReference type="AlphaFoldDB" id="V5YP62"/>
<accession>V5YP62</accession>
<sequence>MPNPHQRAEIGRSTYAAGSAIATRNKRLALAKRINAARAGAPHTNEIVARGRTTSAADYVMNGDLSGKQIDSDREPFLLVEDPYNVGNFNTIPVYDCETGREKRTGKCVLVLHCGDVLVPADTLIYWK</sequence>
<reference evidence="1" key="1">
    <citation type="journal article" date="2014" name="Microbiology">
        <title>A 2,4-dichlorophenoxyacetic acid degradation plasmid pM7012 discloses distribution of an unclassified megaplasmid group across bacterial species.</title>
        <authorList>
            <person name="Sakai Y."/>
            <person name="Ogawa N."/>
            <person name="Shimomura Y."/>
            <person name="Fujii T."/>
        </authorList>
    </citation>
    <scope>NUCLEOTIDE SEQUENCE</scope>
    <source>
        <strain evidence="1">M701</strain>
    </source>
</reference>
<dbReference type="RefSeq" id="WP_023842728.1">
    <property type="nucleotide sequence ID" value="NC_022995.1"/>
</dbReference>
<geneLocation type="plasmid" evidence="1">
    <name>pM7012</name>
</geneLocation>
<protein>
    <submittedName>
        <fullName evidence="1">Uncharacterized protein</fullName>
    </submittedName>
</protein>